<organism evidence="4 5">
    <name type="scientific">Polypterus senegalus</name>
    <name type="common">Senegal bichir</name>
    <dbReference type="NCBI Taxonomy" id="55291"/>
    <lineage>
        <taxon>Eukaryota</taxon>
        <taxon>Metazoa</taxon>
        <taxon>Chordata</taxon>
        <taxon>Craniata</taxon>
        <taxon>Vertebrata</taxon>
        <taxon>Euteleostomi</taxon>
        <taxon>Actinopterygii</taxon>
        <taxon>Polypteriformes</taxon>
        <taxon>Polypteridae</taxon>
        <taxon>Polypterus</taxon>
    </lineage>
</organism>
<dbReference type="AlphaFoldDB" id="A0A8X7XI02"/>
<dbReference type="EMBL" id="JAATIS010001241">
    <property type="protein sequence ID" value="KAG2466487.1"/>
    <property type="molecule type" value="Genomic_DNA"/>
</dbReference>
<feature type="region of interest" description="Disordered" evidence="3">
    <location>
        <begin position="350"/>
        <end position="372"/>
    </location>
</feature>
<accession>A0A8X7XI02</accession>
<evidence type="ECO:0000256" key="3">
    <source>
        <dbReference type="SAM" id="MobiDB-lite"/>
    </source>
</evidence>
<dbReference type="Pfam" id="PF05556">
    <property type="entry name" value="Calsarcin"/>
    <property type="match status" value="1"/>
</dbReference>
<dbReference type="PANTHER" id="PTHR15941:SF9">
    <property type="entry name" value="MYOZENIN-2"/>
    <property type="match status" value="1"/>
</dbReference>
<dbReference type="Proteomes" id="UP000886611">
    <property type="component" value="Unassembled WGS sequence"/>
</dbReference>
<dbReference type="GO" id="GO:0003779">
    <property type="term" value="F:actin binding"/>
    <property type="evidence" value="ECO:0007669"/>
    <property type="project" value="TreeGrafter"/>
</dbReference>
<feature type="non-terminal residue" evidence="4">
    <location>
        <position position="1"/>
    </location>
</feature>
<evidence type="ECO:0000256" key="1">
    <source>
        <dbReference type="ARBA" id="ARBA00009126"/>
    </source>
</evidence>
<comment type="caution">
    <text evidence="4">The sequence shown here is derived from an EMBL/GenBank/DDBJ whole genome shotgun (WGS) entry which is preliminary data.</text>
</comment>
<keyword evidence="2" id="KW-0597">Phosphoprotein</keyword>
<feature type="non-terminal residue" evidence="4">
    <location>
        <position position="452"/>
    </location>
</feature>
<name>A0A8X7XI02_POLSE</name>
<dbReference type="GO" id="GO:0015629">
    <property type="term" value="C:actin cytoskeleton"/>
    <property type="evidence" value="ECO:0007669"/>
    <property type="project" value="TreeGrafter"/>
</dbReference>
<dbReference type="InterPro" id="IPR008438">
    <property type="entry name" value="MYOZ"/>
</dbReference>
<evidence type="ECO:0000313" key="5">
    <source>
        <dbReference type="Proteomes" id="UP000886611"/>
    </source>
</evidence>
<sequence length="452" mass="50250">MENYSIRRDKPQECTGDGTTGRRCRDNRVVQELTQSLKGLDRSRSLSLPRRLPSSDFQSISPCTTPVFQPTDGLFQKQRSFIDHGGKAPTPWQAAARSPLGLVDEAFNYQNVQEYVAASVISAAQRKTLPEPPMEWKEKVSYKPRSKGIQQYQQHPLSLKATLSAPPSSASYGPPIKYVFQSQRSKTDSDIQYRASGSDCGVYGKARKSDTMDLGKKISVPRDIMFEELSLLSNRGSRLFKMRQRRSEKYTFENLQNEANIQMSNCMPLQTQKSDISEHSKGELGGVDGGLAPKTPPNTPDPRTPPNPETIAPGYGGPLKDVPSEKFNTTAIPKSYHSPWEQEIINDPDLQGTLNPQMPMPEPKPEGPDYKNFNRVATPFGGFDKASKLITFKLPELDLNPVNSTPNIPEFRNPVAKRPTFNRTAQGWNIDGSPVLIPSVSVSLPVPESEDL</sequence>
<evidence type="ECO:0000313" key="4">
    <source>
        <dbReference type="EMBL" id="KAG2466487.1"/>
    </source>
</evidence>
<feature type="compositionally biased region" description="Basic and acidic residues" evidence="3">
    <location>
        <begin position="1"/>
        <end position="12"/>
    </location>
</feature>
<gene>
    <name evidence="4" type="primary">Myoz2_0</name>
    <name evidence="4" type="ORF">GTO96_0021031</name>
</gene>
<feature type="region of interest" description="Disordered" evidence="3">
    <location>
        <begin position="272"/>
        <end position="314"/>
    </location>
</feature>
<keyword evidence="5" id="KW-1185">Reference proteome</keyword>
<feature type="region of interest" description="Disordered" evidence="3">
    <location>
        <begin position="1"/>
        <end position="27"/>
    </location>
</feature>
<dbReference type="GO" id="GO:0051373">
    <property type="term" value="F:FATZ binding"/>
    <property type="evidence" value="ECO:0007669"/>
    <property type="project" value="TreeGrafter"/>
</dbReference>
<reference evidence="4 5" key="1">
    <citation type="journal article" date="2021" name="Cell">
        <title>Tracing the genetic footprints of vertebrate landing in non-teleost ray-finned fishes.</title>
        <authorList>
            <person name="Bi X."/>
            <person name="Wang K."/>
            <person name="Yang L."/>
            <person name="Pan H."/>
            <person name="Jiang H."/>
            <person name="Wei Q."/>
            <person name="Fang M."/>
            <person name="Yu H."/>
            <person name="Zhu C."/>
            <person name="Cai Y."/>
            <person name="He Y."/>
            <person name="Gan X."/>
            <person name="Zeng H."/>
            <person name="Yu D."/>
            <person name="Zhu Y."/>
            <person name="Jiang H."/>
            <person name="Qiu Q."/>
            <person name="Yang H."/>
            <person name="Zhang Y.E."/>
            <person name="Wang W."/>
            <person name="Zhu M."/>
            <person name="He S."/>
            <person name="Zhang G."/>
        </authorList>
    </citation>
    <scope>NUCLEOTIDE SEQUENCE [LARGE SCALE GENOMIC DNA]</scope>
    <source>
        <strain evidence="4">Bchr_013</strain>
    </source>
</reference>
<dbReference type="GO" id="GO:0030018">
    <property type="term" value="C:Z disc"/>
    <property type="evidence" value="ECO:0007669"/>
    <property type="project" value="InterPro"/>
</dbReference>
<comment type="similarity">
    <text evidence="1">Belongs to the myozenin family.</text>
</comment>
<dbReference type="PANTHER" id="PTHR15941">
    <property type="entry name" value="MYOZENIN"/>
    <property type="match status" value="1"/>
</dbReference>
<evidence type="ECO:0000256" key="2">
    <source>
        <dbReference type="ARBA" id="ARBA00022553"/>
    </source>
</evidence>
<proteinExistence type="inferred from homology"/>
<feature type="compositionally biased region" description="Pro residues" evidence="3">
    <location>
        <begin position="294"/>
        <end position="308"/>
    </location>
</feature>
<dbReference type="GO" id="GO:0031433">
    <property type="term" value="F:telethonin binding"/>
    <property type="evidence" value="ECO:0007669"/>
    <property type="project" value="TreeGrafter"/>
</dbReference>
<protein>
    <submittedName>
        <fullName evidence="4">MYOZ2 protein</fullName>
    </submittedName>
</protein>